<dbReference type="EMBL" id="KN602349">
    <property type="protein sequence ID" value="KHJ79984.1"/>
    <property type="molecule type" value="Genomic_DNA"/>
</dbReference>
<dbReference type="OrthoDB" id="47801at2759"/>
<gene>
    <name evidence="1" type="ORF">OESDEN_20351</name>
</gene>
<keyword evidence="2" id="KW-1185">Reference proteome</keyword>
<sequence length="463" mass="51912">MVAKRNSGLLTFCPHSRVHFVDESLDSDSDDSSIITEAEASKDIEEENVTLADVLHVLQRYSILPCADSNCEVDSANEDVIQAAIMAFLARFPELEELTSELSPHDAEARNFEKFFAGSILEASENKWRPPSKSLVLFADVMIALNRSHLLPDNFSVNHLSSLVDDYESQKVFDKYLRVCGSACLIEAKQFAEEHPEWLLIFHNVSGYCSSHRENGVCLPLRSKLHEFSGSASGFKPRHLSWEYIQSIADDLLAVHSVFDERGEPDTSKIKRKRATSGGRRLESVPSVSLCLKATARELAKGLNETKLVISLVAQVMEYSQSSMNDVSTILLHPSAEFSVEDISAEGRTDEAHENARIHTFASALVLLHRCGLLNYNSFTGDSVWKDLNCVFSDKFVSPSFMEYPTLHEIIAYVRTMDFHYPSLLKYLSVFTKAYSFDTLSSQVAKEFSNKLSEIGYSNSTTW</sequence>
<organism evidence="1 2">
    <name type="scientific">Oesophagostomum dentatum</name>
    <name type="common">Nodular worm</name>
    <dbReference type="NCBI Taxonomy" id="61180"/>
    <lineage>
        <taxon>Eukaryota</taxon>
        <taxon>Metazoa</taxon>
        <taxon>Ecdysozoa</taxon>
        <taxon>Nematoda</taxon>
        <taxon>Chromadorea</taxon>
        <taxon>Rhabditida</taxon>
        <taxon>Rhabditina</taxon>
        <taxon>Rhabditomorpha</taxon>
        <taxon>Strongyloidea</taxon>
        <taxon>Strongylidae</taxon>
        <taxon>Oesophagostomum</taxon>
    </lineage>
</organism>
<evidence type="ECO:0000313" key="2">
    <source>
        <dbReference type="Proteomes" id="UP000053660"/>
    </source>
</evidence>
<proteinExistence type="predicted"/>
<dbReference type="AlphaFoldDB" id="A0A0B1S4X9"/>
<accession>A0A0B1S4X9</accession>
<name>A0A0B1S4X9_OESDE</name>
<dbReference type="Proteomes" id="UP000053660">
    <property type="component" value="Unassembled WGS sequence"/>
</dbReference>
<evidence type="ECO:0000313" key="1">
    <source>
        <dbReference type="EMBL" id="KHJ79984.1"/>
    </source>
</evidence>
<reference evidence="1 2" key="1">
    <citation type="submission" date="2014-03" db="EMBL/GenBank/DDBJ databases">
        <title>Draft genome of the hookworm Oesophagostomum dentatum.</title>
        <authorList>
            <person name="Mitreva M."/>
        </authorList>
    </citation>
    <scope>NUCLEOTIDE SEQUENCE [LARGE SCALE GENOMIC DNA]</scope>
    <source>
        <strain evidence="1 2">OD-Hann</strain>
    </source>
</reference>
<protein>
    <submittedName>
        <fullName evidence="1">Uncharacterized protein</fullName>
    </submittedName>
</protein>